<evidence type="ECO:0000256" key="1">
    <source>
        <dbReference type="SAM" id="MobiDB-lite"/>
    </source>
</evidence>
<dbReference type="KEGG" id="jli:EXU32_04895"/>
<reference evidence="4 5" key="1">
    <citation type="submission" date="2019-02" db="EMBL/GenBank/DDBJ databases">
        <title>Genomic data mining of an Antarctic deep-sea actinobacterium, Janibacterlimosus P3-3-X1.</title>
        <authorList>
            <person name="Liao L."/>
            <person name="Chen B."/>
        </authorList>
    </citation>
    <scope>NUCLEOTIDE SEQUENCE [LARGE SCALE GENOMIC DNA]</scope>
    <source>
        <strain evidence="4 5">P3-3-X1</strain>
    </source>
</reference>
<feature type="transmembrane region" description="Helical" evidence="2">
    <location>
        <begin position="211"/>
        <end position="231"/>
    </location>
</feature>
<dbReference type="Proteomes" id="UP000290408">
    <property type="component" value="Chromosome"/>
</dbReference>
<protein>
    <submittedName>
        <fullName evidence="4">DUF2157 domain-containing protein</fullName>
    </submittedName>
</protein>
<evidence type="ECO:0000313" key="4">
    <source>
        <dbReference type="EMBL" id="QBF45657.1"/>
    </source>
</evidence>
<evidence type="ECO:0000259" key="3">
    <source>
        <dbReference type="Pfam" id="PF09925"/>
    </source>
</evidence>
<dbReference type="EMBL" id="CP036164">
    <property type="protein sequence ID" value="QBF45657.1"/>
    <property type="molecule type" value="Genomic_DNA"/>
</dbReference>
<feature type="domain" description="DUF2157" evidence="3">
    <location>
        <begin position="29"/>
        <end position="186"/>
    </location>
</feature>
<dbReference type="InterPro" id="IPR018677">
    <property type="entry name" value="DUF2157"/>
</dbReference>
<sequence length="347" mass="34587">MALVRAPSGQEDPMSAHPHSDHTVTAVDELVAAGIIDPADRDRALTVMSGTDPGSTGRGRLAGEISAYVGGVLVFTAAALFVGTQWSQLTSGTRAGLVAGAAALLAAAAGAVVALAHGPRHIRSSRADARRRLAGALLVGAGTLAGWAAHIVVTQVLAHEGPGIEVFGFGVGLAVLLLGYLLSPTVVGLLAGAGAWVGLGTSLASGREWSFSYALFSGLLLVAALALVALAESGHLHTRQTGRLTAGALAAGAAQAVYGVWDNLTPAYIALGLLAAVALAGYAVTRAWPYLAVGVTTATAASTQAAFDLGEGSLGAAGALLVAGVVLLLTSLLGAAIHRRRDPARIA</sequence>
<organism evidence="4 5">
    <name type="scientific">Janibacter limosus</name>
    <dbReference type="NCBI Taxonomy" id="53458"/>
    <lineage>
        <taxon>Bacteria</taxon>
        <taxon>Bacillati</taxon>
        <taxon>Actinomycetota</taxon>
        <taxon>Actinomycetes</taxon>
        <taxon>Micrococcales</taxon>
        <taxon>Intrasporangiaceae</taxon>
        <taxon>Janibacter</taxon>
    </lineage>
</organism>
<dbReference type="Pfam" id="PF09925">
    <property type="entry name" value="DUF2157"/>
    <property type="match status" value="1"/>
</dbReference>
<feature type="region of interest" description="Disordered" evidence="1">
    <location>
        <begin position="1"/>
        <end position="21"/>
    </location>
</feature>
<evidence type="ECO:0000313" key="5">
    <source>
        <dbReference type="Proteomes" id="UP000290408"/>
    </source>
</evidence>
<feature type="transmembrane region" description="Helical" evidence="2">
    <location>
        <begin position="65"/>
        <end position="83"/>
    </location>
</feature>
<feature type="transmembrane region" description="Helical" evidence="2">
    <location>
        <begin position="313"/>
        <end position="337"/>
    </location>
</feature>
<proteinExistence type="predicted"/>
<keyword evidence="2" id="KW-1133">Transmembrane helix</keyword>
<keyword evidence="2" id="KW-0472">Membrane</keyword>
<dbReference type="OrthoDB" id="4862689at2"/>
<evidence type="ECO:0000256" key="2">
    <source>
        <dbReference type="SAM" id="Phobius"/>
    </source>
</evidence>
<feature type="transmembrane region" description="Helical" evidence="2">
    <location>
        <begin position="243"/>
        <end position="261"/>
    </location>
</feature>
<gene>
    <name evidence="4" type="ORF">EXU32_04895</name>
</gene>
<feature type="transmembrane region" description="Helical" evidence="2">
    <location>
        <begin position="267"/>
        <end position="285"/>
    </location>
</feature>
<feature type="transmembrane region" description="Helical" evidence="2">
    <location>
        <begin position="136"/>
        <end position="158"/>
    </location>
</feature>
<accession>A0A4P6MV38</accession>
<keyword evidence="2" id="KW-0812">Transmembrane</keyword>
<name>A0A4P6MV38_9MICO</name>
<keyword evidence="5" id="KW-1185">Reference proteome</keyword>
<dbReference type="AlphaFoldDB" id="A0A4P6MV38"/>
<feature type="transmembrane region" description="Helical" evidence="2">
    <location>
        <begin position="95"/>
        <end position="116"/>
    </location>
</feature>